<feature type="compositionally biased region" description="Polar residues" evidence="2">
    <location>
        <begin position="1"/>
        <end position="19"/>
    </location>
</feature>
<evidence type="ECO:0000313" key="3">
    <source>
        <dbReference type="EMBL" id="TFK78878.1"/>
    </source>
</evidence>
<evidence type="ECO:0000256" key="1">
    <source>
        <dbReference type="SAM" id="Coils"/>
    </source>
</evidence>
<feature type="compositionally biased region" description="Low complexity" evidence="2">
    <location>
        <begin position="512"/>
        <end position="540"/>
    </location>
</feature>
<keyword evidence="4" id="KW-1185">Reference proteome</keyword>
<feature type="compositionally biased region" description="Basic and acidic residues" evidence="2">
    <location>
        <begin position="541"/>
        <end position="554"/>
    </location>
</feature>
<dbReference type="AlphaFoldDB" id="A0A5C3NR74"/>
<feature type="region of interest" description="Disordered" evidence="2">
    <location>
        <begin position="361"/>
        <end position="416"/>
    </location>
</feature>
<organism evidence="3 4">
    <name type="scientific">Polyporus arcularius HHB13444</name>
    <dbReference type="NCBI Taxonomy" id="1314778"/>
    <lineage>
        <taxon>Eukaryota</taxon>
        <taxon>Fungi</taxon>
        <taxon>Dikarya</taxon>
        <taxon>Basidiomycota</taxon>
        <taxon>Agaricomycotina</taxon>
        <taxon>Agaricomycetes</taxon>
        <taxon>Polyporales</taxon>
        <taxon>Polyporaceae</taxon>
        <taxon>Polyporus</taxon>
    </lineage>
</organism>
<reference evidence="3 4" key="1">
    <citation type="journal article" date="2019" name="Nat. Ecol. Evol.">
        <title>Megaphylogeny resolves global patterns of mushroom evolution.</title>
        <authorList>
            <person name="Varga T."/>
            <person name="Krizsan K."/>
            <person name="Foldi C."/>
            <person name="Dima B."/>
            <person name="Sanchez-Garcia M."/>
            <person name="Sanchez-Ramirez S."/>
            <person name="Szollosi G.J."/>
            <person name="Szarkandi J.G."/>
            <person name="Papp V."/>
            <person name="Albert L."/>
            <person name="Andreopoulos W."/>
            <person name="Angelini C."/>
            <person name="Antonin V."/>
            <person name="Barry K.W."/>
            <person name="Bougher N.L."/>
            <person name="Buchanan P."/>
            <person name="Buyck B."/>
            <person name="Bense V."/>
            <person name="Catcheside P."/>
            <person name="Chovatia M."/>
            <person name="Cooper J."/>
            <person name="Damon W."/>
            <person name="Desjardin D."/>
            <person name="Finy P."/>
            <person name="Geml J."/>
            <person name="Haridas S."/>
            <person name="Hughes K."/>
            <person name="Justo A."/>
            <person name="Karasinski D."/>
            <person name="Kautmanova I."/>
            <person name="Kiss B."/>
            <person name="Kocsube S."/>
            <person name="Kotiranta H."/>
            <person name="LaButti K.M."/>
            <person name="Lechner B.E."/>
            <person name="Liimatainen K."/>
            <person name="Lipzen A."/>
            <person name="Lukacs Z."/>
            <person name="Mihaltcheva S."/>
            <person name="Morgado L.N."/>
            <person name="Niskanen T."/>
            <person name="Noordeloos M.E."/>
            <person name="Ohm R.A."/>
            <person name="Ortiz-Santana B."/>
            <person name="Ovrebo C."/>
            <person name="Racz N."/>
            <person name="Riley R."/>
            <person name="Savchenko A."/>
            <person name="Shiryaev A."/>
            <person name="Soop K."/>
            <person name="Spirin V."/>
            <person name="Szebenyi C."/>
            <person name="Tomsovsky M."/>
            <person name="Tulloss R.E."/>
            <person name="Uehling J."/>
            <person name="Grigoriev I.V."/>
            <person name="Vagvolgyi C."/>
            <person name="Papp T."/>
            <person name="Martin F.M."/>
            <person name="Miettinen O."/>
            <person name="Hibbett D.S."/>
            <person name="Nagy L.G."/>
        </authorList>
    </citation>
    <scope>NUCLEOTIDE SEQUENCE [LARGE SCALE GENOMIC DNA]</scope>
    <source>
        <strain evidence="3 4">HHB13444</strain>
    </source>
</reference>
<proteinExistence type="predicted"/>
<feature type="region of interest" description="Disordered" evidence="2">
    <location>
        <begin position="1"/>
        <end position="24"/>
    </location>
</feature>
<evidence type="ECO:0000256" key="2">
    <source>
        <dbReference type="SAM" id="MobiDB-lite"/>
    </source>
</evidence>
<feature type="region of interest" description="Disordered" evidence="2">
    <location>
        <begin position="512"/>
        <end position="568"/>
    </location>
</feature>
<keyword evidence="1" id="KW-0175">Coiled coil</keyword>
<evidence type="ECO:0000313" key="4">
    <source>
        <dbReference type="Proteomes" id="UP000308197"/>
    </source>
</evidence>
<dbReference type="EMBL" id="ML212275">
    <property type="protein sequence ID" value="TFK78878.1"/>
    <property type="molecule type" value="Genomic_DNA"/>
</dbReference>
<gene>
    <name evidence="3" type="ORF">K466DRAFT_570566</name>
</gene>
<dbReference type="STRING" id="1314778.A0A5C3NR74"/>
<feature type="region of interest" description="Disordered" evidence="2">
    <location>
        <begin position="464"/>
        <end position="495"/>
    </location>
</feature>
<dbReference type="InParanoid" id="A0A5C3NR74"/>
<sequence>MSSLRLEVSTCTQDHSTVADSRRARSPYGIEECAQPVFHMALLHHLEELQDAINSNDPNQHRQHQHVQYDHQTPQYSNAIMNVPQQYPPMMPAMSFHDTALRMQRLEQDFAHLRQVVAEQSVEIAELKRRNVRGGKIAELEDLLKDAVNPTLSLHKGEEPGLDCPRRQEDFLRCRFFEDDAYNDYLKSKQGITSVGQEATKRGRPRKGDENPETFAYIENVDGTTADVAYYRKARRACREFIDGCEAIGIPCPRTWSKVDARIQNLFYVFLRAMLPLFQLCYNNSKGNRLMSGCYYDLVHRANATKLKQESQKGKKAGKRTGKKEAFADLDEAEYTIEEDGNPLARNDITQDESDIEVDSNLNSTKDEDLGNATDNTEDLLRSDSEDEGDAESRVSKKDTSQGKKRVRENEVTSNLAKKMRTLTASLQANVAIVPSVSAKGKEKERPPVPAFTDNSMDLLNEEPPPDLFVPQQRLRKPVPKPAGRKSKAAVSKAAPLVEATTADDSAATLAADAPPTTSTVPTPSALSALSAPPIAGPSGSRHDDIAPLDDARKRPPRAASSWPPDDLMTGAMWNYAREWFAKTKGTLQDFQAHYKALCPKEKQRQRAQYTKDHKMKPTL</sequence>
<protein>
    <submittedName>
        <fullName evidence="3">Uncharacterized protein</fullName>
    </submittedName>
</protein>
<feature type="compositionally biased region" description="Basic and acidic residues" evidence="2">
    <location>
        <begin position="391"/>
        <end position="402"/>
    </location>
</feature>
<feature type="coiled-coil region" evidence="1">
    <location>
        <begin position="103"/>
        <end position="130"/>
    </location>
</feature>
<feature type="compositionally biased region" description="Basic residues" evidence="2">
    <location>
        <begin position="474"/>
        <end position="488"/>
    </location>
</feature>
<dbReference type="Proteomes" id="UP000308197">
    <property type="component" value="Unassembled WGS sequence"/>
</dbReference>
<name>A0A5C3NR74_9APHY</name>
<accession>A0A5C3NR74</accession>